<keyword evidence="8" id="KW-1185">Reference proteome</keyword>
<evidence type="ECO:0008006" key="9">
    <source>
        <dbReference type="Google" id="ProtNLM"/>
    </source>
</evidence>
<dbReference type="GO" id="GO:0005506">
    <property type="term" value="F:iron ion binding"/>
    <property type="evidence" value="ECO:0007669"/>
    <property type="project" value="InterPro"/>
</dbReference>
<protein>
    <recommendedName>
        <fullName evidence="9">Cytochrome P450</fullName>
    </recommendedName>
</protein>
<dbReference type="GO" id="GO:0016705">
    <property type="term" value="F:oxidoreductase activity, acting on paired donors, with incorporation or reduction of molecular oxygen"/>
    <property type="evidence" value="ECO:0007669"/>
    <property type="project" value="InterPro"/>
</dbReference>
<dbReference type="PANTHER" id="PTHR24291">
    <property type="entry name" value="CYTOCHROME P450 FAMILY 4"/>
    <property type="match status" value="1"/>
</dbReference>
<keyword evidence="2" id="KW-0349">Heme</keyword>
<dbReference type="GO" id="GO:0004497">
    <property type="term" value="F:monooxygenase activity"/>
    <property type="evidence" value="ECO:0007669"/>
    <property type="project" value="UniProtKB-KW"/>
</dbReference>
<dbReference type="Proteomes" id="UP000664534">
    <property type="component" value="Unassembled WGS sequence"/>
</dbReference>
<accession>A0A8H3PH02</accession>
<dbReference type="InterPro" id="IPR036396">
    <property type="entry name" value="Cyt_P450_sf"/>
</dbReference>
<keyword evidence="3" id="KW-0479">Metal-binding</keyword>
<dbReference type="EMBL" id="CAJPDT010000141">
    <property type="protein sequence ID" value="CAF9941086.1"/>
    <property type="molecule type" value="Genomic_DNA"/>
</dbReference>
<evidence type="ECO:0000256" key="2">
    <source>
        <dbReference type="ARBA" id="ARBA00022617"/>
    </source>
</evidence>
<comment type="caution">
    <text evidence="7">The sequence shown here is derived from an EMBL/GenBank/DDBJ whole genome shotgun (WGS) entry which is preliminary data.</text>
</comment>
<keyword evidence="4" id="KW-0560">Oxidoreductase</keyword>
<evidence type="ECO:0000256" key="1">
    <source>
        <dbReference type="ARBA" id="ARBA00010617"/>
    </source>
</evidence>
<organism evidence="7 8">
    <name type="scientific">Imshaugia aleurites</name>
    <dbReference type="NCBI Taxonomy" id="172621"/>
    <lineage>
        <taxon>Eukaryota</taxon>
        <taxon>Fungi</taxon>
        <taxon>Dikarya</taxon>
        <taxon>Ascomycota</taxon>
        <taxon>Pezizomycotina</taxon>
        <taxon>Lecanoromycetes</taxon>
        <taxon>OSLEUM clade</taxon>
        <taxon>Lecanoromycetidae</taxon>
        <taxon>Lecanorales</taxon>
        <taxon>Lecanorineae</taxon>
        <taxon>Parmeliaceae</taxon>
        <taxon>Imshaugia</taxon>
    </lineage>
</organism>
<reference evidence="7" key="1">
    <citation type="submission" date="2021-03" db="EMBL/GenBank/DDBJ databases">
        <authorList>
            <person name="Tagirdzhanova G."/>
        </authorList>
    </citation>
    <scope>NUCLEOTIDE SEQUENCE</scope>
</reference>
<dbReference type="Gene3D" id="1.10.630.10">
    <property type="entry name" value="Cytochrome P450"/>
    <property type="match status" value="1"/>
</dbReference>
<evidence type="ECO:0000256" key="6">
    <source>
        <dbReference type="ARBA" id="ARBA00023033"/>
    </source>
</evidence>
<dbReference type="GO" id="GO:0020037">
    <property type="term" value="F:heme binding"/>
    <property type="evidence" value="ECO:0007669"/>
    <property type="project" value="InterPro"/>
</dbReference>
<dbReference type="AlphaFoldDB" id="A0A8H3PH02"/>
<dbReference type="OrthoDB" id="2423505at2759"/>
<dbReference type="Pfam" id="PF00067">
    <property type="entry name" value="p450"/>
    <property type="match status" value="1"/>
</dbReference>
<dbReference type="PANTHER" id="PTHR24291:SF50">
    <property type="entry name" value="BIFUNCTIONAL ALBAFLAVENONE MONOOXYGENASE_TERPENE SYNTHASE"/>
    <property type="match status" value="1"/>
</dbReference>
<dbReference type="SUPFAM" id="SSF48264">
    <property type="entry name" value="Cytochrome P450"/>
    <property type="match status" value="1"/>
</dbReference>
<keyword evidence="6" id="KW-0503">Monooxygenase</keyword>
<comment type="similarity">
    <text evidence="1">Belongs to the cytochrome P450 family.</text>
</comment>
<sequence length="161" mass="17520">MGKRRAFKGYRPDRELHKAYTRLNSVQPSVGAVGSSVLEGDQCTIGRKFITEYFFGASTRDYFESIGLMQVTAKQTSQKRRRHLSDTVDLLKATLNGRGPKSGKRLSDDAIISNAITSLIAGHETTSSMLGFLIVLLVQNPVALEPAQKEVDTTVGAASDS</sequence>
<dbReference type="InterPro" id="IPR050196">
    <property type="entry name" value="Cytochrome_P450_Monoox"/>
</dbReference>
<keyword evidence="5" id="KW-0408">Iron</keyword>
<evidence type="ECO:0000256" key="4">
    <source>
        <dbReference type="ARBA" id="ARBA00023002"/>
    </source>
</evidence>
<evidence type="ECO:0000313" key="7">
    <source>
        <dbReference type="EMBL" id="CAF9941086.1"/>
    </source>
</evidence>
<name>A0A8H3PH02_9LECA</name>
<proteinExistence type="inferred from homology"/>
<evidence type="ECO:0000313" key="8">
    <source>
        <dbReference type="Proteomes" id="UP000664534"/>
    </source>
</evidence>
<evidence type="ECO:0000256" key="5">
    <source>
        <dbReference type="ARBA" id="ARBA00023004"/>
    </source>
</evidence>
<gene>
    <name evidence="7" type="ORF">IMSHALPRED_002416</name>
</gene>
<dbReference type="InterPro" id="IPR001128">
    <property type="entry name" value="Cyt_P450"/>
</dbReference>
<evidence type="ECO:0000256" key="3">
    <source>
        <dbReference type="ARBA" id="ARBA00022723"/>
    </source>
</evidence>